<dbReference type="Proteomes" id="UP000234240">
    <property type="component" value="Unassembled WGS sequence"/>
</dbReference>
<proteinExistence type="predicted"/>
<dbReference type="InterPro" id="IPR007711">
    <property type="entry name" value="HigB-1"/>
</dbReference>
<dbReference type="PANTHER" id="PTHR40266:SF2">
    <property type="entry name" value="TOXIN HIGB-1"/>
    <property type="match status" value="1"/>
</dbReference>
<dbReference type="EMBL" id="PJZF01000018">
    <property type="protein sequence ID" value="PLR33083.1"/>
    <property type="molecule type" value="Genomic_DNA"/>
</dbReference>
<dbReference type="SUPFAM" id="SSF143011">
    <property type="entry name" value="RelE-like"/>
    <property type="match status" value="1"/>
</dbReference>
<evidence type="ECO:0000256" key="1">
    <source>
        <dbReference type="SAM" id="MobiDB-lite"/>
    </source>
</evidence>
<evidence type="ECO:0000313" key="2">
    <source>
        <dbReference type="EMBL" id="PLR33083.1"/>
    </source>
</evidence>
<reference evidence="2 3" key="1">
    <citation type="submission" date="2017-12" db="EMBL/GenBank/DDBJ databases">
        <title>Characterization of six clinical isolates of Enterochimera gen. nov., a novel genus of the Yersiniaciae family and the three species Enterochimera arupensis sp. nov., Enterochimera coloradensis sp. nov, and Enterochimera californica sp. nov.</title>
        <authorList>
            <person name="Rossi A."/>
            <person name="Fisher M."/>
        </authorList>
    </citation>
    <scope>NUCLEOTIDE SEQUENCE [LARGE SCALE GENOMIC DNA]</scope>
    <source>
        <strain evidence="3">2015-Iso6</strain>
    </source>
</reference>
<dbReference type="Gene3D" id="3.30.2310.20">
    <property type="entry name" value="RelE-like"/>
    <property type="match status" value="1"/>
</dbReference>
<evidence type="ECO:0000313" key="3">
    <source>
        <dbReference type="Proteomes" id="UP000234240"/>
    </source>
</evidence>
<comment type="caution">
    <text evidence="2">The sequence shown here is derived from an EMBL/GenBank/DDBJ whole genome shotgun (WGS) entry which is preliminary data.</text>
</comment>
<gene>
    <name evidence="2" type="ORF">CYR55_17880</name>
</gene>
<name>A0A2N5DZA4_9GAMM</name>
<protein>
    <recommendedName>
        <fullName evidence="4">Type II toxin-antitoxin system RelE/ParE family toxin</fullName>
    </recommendedName>
</protein>
<sequence>MTAAEPQKGGRRRAIPPPAKTHTRTCAQCSGALHLARKLDIINAATSYKDLRSPPGNRYEELNPPLEDYSAIRVNEQYRLIFKWIDGKAVDLYLDTHRYKKQK</sequence>
<organism evidence="2 3">
    <name type="scientific">Chimaeribacter californicus</name>
    <dbReference type="NCBI Taxonomy" id="2060067"/>
    <lineage>
        <taxon>Bacteria</taxon>
        <taxon>Pseudomonadati</taxon>
        <taxon>Pseudomonadota</taxon>
        <taxon>Gammaproteobacteria</taxon>
        <taxon>Enterobacterales</taxon>
        <taxon>Yersiniaceae</taxon>
        <taxon>Chimaeribacter</taxon>
    </lineage>
</organism>
<feature type="region of interest" description="Disordered" evidence="1">
    <location>
        <begin position="1"/>
        <end position="23"/>
    </location>
</feature>
<dbReference type="OrthoDB" id="9801102at2"/>
<evidence type="ECO:0008006" key="4">
    <source>
        <dbReference type="Google" id="ProtNLM"/>
    </source>
</evidence>
<dbReference type="AlphaFoldDB" id="A0A2N5DZA4"/>
<dbReference type="PANTHER" id="PTHR40266">
    <property type="entry name" value="TOXIN HIGB-1"/>
    <property type="match status" value="1"/>
</dbReference>
<dbReference type="InterPro" id="IPR035093">
    <property type="entry name" value="RelE/ParE_toxin_dom_sf"/>
</dbReference>
<keyword evidence="3" id="KW-1185">Reference proteome</keyword>
<dbReference type="Pfam" id="PF05015">
    <property type="entry name" value="HigB-like_toxin"/>
    <property type="match status" value="1"/>
</dbReference>
<accession>A0A2N5DZA4</accession>